<protein>
    <submittedName>
        <fullName evidence="2">Uncharacterized protein</fullName>
    </submittedName>
</protein>
<organism evidence="2 3">
    <name type="scientific">Citrus x changshan-huyou</name>
    <dbReference type="NCBI Taxonomy" id="2935761"/>
    <lineage>
        <taxon>Eukaryota</taxon>
        <taxon>Viridiplantae</taxon>
        <taxon>Streptophyta</taxon>
        <taxon>Embryophyta</taxon>
        <taxon>Tracheophyta</taxon>
        <taxon>Spermatophyta</taxon>
        <taxon>Magnoliopsida</taxon>
        <taxon>eudicotyledons</taxon>
        <taxon>Gunneridae</taxon>
        <taxon>Pentapetalae</taxon>
        <taxon>rosids</taxon>
        <taxon>malvids</taxon>
        <taxon>Sapindales</taxon>
        <taxon>Rutaceae</taxon>
        <taxon>Aurantioideae</taxon>
        <taxon>Citrus</taxon>
    </lineage>
</organism>
<gene>
    <name evidence="2" type="ORF">WN944_012164</name>
</gene>
<name>A0AAP0MUQ4_9ROSI</name>
<comment type="caution">
    <text evidence="2">The sequence shown here is derived from an EMBL/GenBank/DDBJ whole genome shotgun (WGS) entry which is preliminary data.</text>
</comment>
<evidence type="ECO:0000313" key="2">
    <source>
        <dbReference type="EMBL" id="KAK9223718.1"/>
    </source>
</evidence>
<keyword evidence="3" id="KW-1185">Reference proteome</keyword>
<feature type="region of interest" description="Disordered" evidence="1">
    <location>
        <begin position="1"/>
        <end position="21"/>
    </location>
</feature>
<proteinExistence type="predicted"/>
<dbReference type="Proteomes" id="UP001428341">
    <property type="component" value="Unassembled WGS sequence"/>
</dbReference>
<evidence type="ECO:0000256" key="1">
    <source>
        <dbReference type="SAM" id="MobiDB-lite"/>
    </source>
</evidence>
<dbReference type="EMBL" id="JBCGBO010000002">
    <property type="protein sequence ID" value="KAK9223718.1"/>
    <property type="molecule type" value="Genomic_DNA"/>
</dbReference>
<sequence>MALGQNCSSLKSRRGVASTGEGLGLGFVRYTRGLGRKRILIANGEETSSFDSATKSSSLKRQCSEKMIDFNCDEKSRLEALPQDILVSIKMQAFWICIKAYLVTFLVY</sequence>
<evidence type="ECO:0000313" key="3">
    <source>
        <dbReference type="Proteomes" id="UP001428341"/>
    </source>
</evidence>
<dbReference type="AlphaFoldDB" id="A0AAP0MUQ4"/>
<reference evidence="2 3" key="1">
    <citation type="submission" date="2024-05" db="EMBL/GenBank/DDBJ databases">
        <title>Haplotype-resolved chromosome-level genome assembly of Huyou (Citrus changshanensis).</title>
        <authorList>
            <person name="Miao C."/>
            <person name="Chen W."/>
            <person name="Wu Y."/>
            <person name="Wang L."/>
            <person name="Zhao S."/>
            <person name="Grierson D."/>
            <person name="Xu C."/>
            <person name="Chen K."/>
        </authorList>
    </citation>
    <scope>NUCLEOTIDE SEQUENCE [LARGE SCALE GENOMIC DNA]</scope>
    <source>
        <strain evidence="2">01-14</strain>
        <tissue evidence="2">Leaf</tissue>
    </source>
</reference>
<accession>A0AAP0MUQ4</accession>
<feature type="compositionally biased region" description="Polar residues" evidence="1">
    <location>
        <begin position="1"/>
        <end position="10"/>
    </location>
</feature>